<feature type="non-terminal residue" evidence="3">
    <location>
        <position position="296"/>
    </location>
</feature>
<protein>
    <submittedName>
        <fullName evidence="3">Uncharacterized protein</fullName>
    </submittedName>
</protein>
<dbReference type="EMBL" id="JAHRHJ020000010">
    <property type="protein sequence ID" value="KAH9297089.1"/>
    <property type="molecule type" value="Genomic_DNA"/>
</dbReference>
<proteinExistence type="predicted"/>
<evidence type="ECO:0000313" key="4">
    <source>
        <dbReference type="Proteomes" id="UP000824469"/>
    </source>
</evidence>
<keyword evidence="4" id="KW-1185">Reference proteome</keyword>
<organism evidence="3 4">
    <name type="scientific">Taxus chinensis</name>
    <name type="common">Chinese yew</name>
    <name type="synonym">Taxus wallichiana var. chinensis</name>
    <dbReference type="NCBI Taxonomy" id="29808"/>
    <lineage>
        <taxon>Eukaryota</taxon>
        <taxon>Viridiplantae</taxon>
        <taxon>Streptophyta</taxon>
        <taxon>Embryophyta</taxon>
        <taxon>Tracheophyta</taxon>
        <taxon>Spermatophyta</taxon>
        <taxon>Pinopsida</taxon>
        <taxon>Pinidae</taxon>
        <taxon>Conifers II</taxon>
        <taxon>Cupressales</taxon>
        <taxon>Taxaceae</taxon>
        <taxon>Taxus</taxon>
    </lineage>
</organism>
<name>A0AA38CJ89_TAXCH</name>
<dbReference type="Gene3D" id="1.10.510.10">
    <property type="entry name" value="Transferase(Phosphotransferase) domain 1"/>
    <property type="match status" value="1"/>
</dbReference>
<accession>A0AA38CJ89</accession>
<dbReference type="AlphaFoldDB" id="A0AA38CJ89"/>
<comment type="caution">
    <text evidence="3">The sequence shown here is derived from an EMBL/GenBank/DDBJ whole genome shotgun (WGS) entry which is preliminary data.</text>
</comment>
<evidence type="ECO:0000256" key="2">
    <source>
        <dbReference type="ARBA" id="ARBA00022840"/>
    </source>
</evidence>
<sequence length="296" mass="32975">MTYHLYEKFAGNHSLELVSFIPAKCGAEVVSDGTYRSATGLHDARQVPISINTVFEIVLLGTSETHATTNVAGTFGYVSPGYAMTCRVSDKADVHSYGVVLLELLYDKIVIDPSFSSDGDLSKFNNDTSENKIQLSYLGGVFDLERKRGEQNTLFVDRNRCYCITDPHWYLPVLVAKDMDDEKNMVILKGYKSFWEGVATGGVMDLFEAFDCVILENQEIINITDGVLLPVNLSVSEEKLLKALNLVGLFLQTKSLHCLIPTLLSLTSAVVEFNTTLRVPVYRRRFNWDANSSVCL</sequence>
<dbReference type="PANTHER" id="PTHR47989:SF65">
    <property type="entry name" value="PROTEIN KINASE DOMAIN-CONTAINING PROTEIN"/>
    <property type="match status" value="1"/>
</dbReference>
<evidence type="ECO:0000313" key="3">
    <source>
        <dbReference type="EMBL" id="KAH9297089.1"/>
    </source>
</evidence>
<keyword evidence="1" id="KW-0547">Nucleotide-binding</keyword>
<dbReference type="Proteomes" id="UP000824469">
    <property type="component" value="Unassembled WGS sequence"/>
</dbReference>
<evidence type="ECO:0000256" key="1">
    <source>
        <dbReference type="ARBA" id="ARBA00022741"/>
    </source>
</evidence>
<gene>
    <name evidence="3" type="ORF">KI387_028771</name>
</gene>
<dbReference type="GO" id="GO:0005524">
    <property type="term" value="F:ATP binding"/>
    <property type="evidence" value="ECO:0007669"/>
    <property type="project" value="UniProtKB-KW"/>
</dbReference>
<dbReference type="SUPFAM" id="SSF56112">
    <property type="entry name" value="Protein kinase-like (PK-like)"/>
    <property type="match status" value="1"/>
</dbReference>
<dbReference type="InterPro" id="IPR011009">
    <property type="entry name" value="Kinase-like_dom_sf"/>
</dbReference>
<dbReference type="PANTHER" id="PTHR47989">
    <property type="entry name" value="OS01G0750732 PROTEIN"/>
    <property type="match status" value="1"/>
</dbReference>
<reference evidence="3 4" key="1">
    <citation type="journal article" date="2021" name="Nat. Plants">
        <title>The Taxus genome provides insights into paclitaxel biosynthesis.</title>
        <authorList>
            <person name="Xiong X."/>
            <person name="Gou J."/>
            <person name="Liao Q."/>
            <person name="Li Y."/>
            <person name="Zhou Q."/>
            <person name="Bi G."/>
            <person name="Li C."/>
            <person name="Du R."/>
            <person name="Wang X."/>
            <person name="Sun T."/>
            <person name="Guo L."/>
            <person name="Liang H."/>
            <person name="Lu P."/>
            <person name="Wu Y."/>
            <person name="Zhang Z."/>
            <person name="Ro D.K."/>
            <person name="Shang Y."/>
            <person name="Huang S."/>
            <person name="Yan J."/>
        </authorList>
    </citation>
    <scope>NUCLEOTIDE SEQUENCE [LARGE SCALE GENOMIC DNA]</scope>
    <source>
        <strain evidence="3">Ta-2019</strain>
    </source>
</reference>
<keyword evidence="2" id="KW-0067">ATP-binding</keyword>